<comment type="function">
    <text evidence="10">Catalyzes the conversion of O-succinyl-L-serine into cysteine, the last step in the cysteine biosynthesis pathway. Can also use O-acetyl-L-serine.</text>
</comment>
<dbReference type="FunFam" id="3.40.50.1100:FF:000011">
    <property type="entry name" value="Cysteine synthase (o-acetylserine)"/>
    <property type="match status" value="1"/>
</dbReference>
<dbReference type="InterPro" id="IPR001216">
    <property type="entry name" value="P-phosphate_BS"/>
</dbReference>
<keyword evidence="8" id="KW-0496">Mitochondrion</keyword>
<dbReference type="InterPro" id="IPR013785">
    <property type="entry name" value="Aldolase_TIM"/>
</dbReference>
<keyword evidence="17" id="KW-1185">Reference proteome</keyword>
<dbReference type="GeneID" id="5894623"/>
<dbReference type="GO" id="GO:0006535">
    <property type="term" value="P:cysteine biosynthetic process from serine"/>
    <property type="evidence" value="ECO:0000318"/>
    <property type="project" value="GO_Central"/>
</dbReference>
<evidence type="ECO:0000256" key="4">
    <source>
        <dbReference type="ARBA" id="ARBA00022605"/>
    </source>
</evidence>
<evidence type="ECO:0000256" key="3">
    <source>
        <dbReference type="ARBA" id="ARBA00004962"/>
    </source>
</evidence>
<evidence type="ECO:0000256" key="11">
    <source>
        <dbReference type="ARBA" id="ARBA00072087"/>
    </source>
</evidence>
<dbReference type="eggNOG" id="KOG1481">
    <property type="taxonomic scope" value="Eukaryota"/>
</dbReference>
<dbReference type="EMBL" id="CH991570">
    <property type="protein sequence ID" value="EDQ85916.1"/>
    <property type="molecule type" value="Genomic_DNA"/>
</dbReference>
<name>A9V9E5_MONBE</name>
<evidence type="ECO:0000259" key="15">
    <source>
        <dbReference type="Pfam" id="PF00291"/>
    </source>
</evidence>
<sequence length="970" mass="104858">MAVRWNGLMNLGSFASNPDLNWPFHMTPLVRLQGPSEETGCNIVAKIESMQPGGSVKDRAALMLVHDAEERGLIGPGGTVVEGTAGNTGIGLAHVCQARGYKCVIYMPNTQSKEKIDTLKALGADVRPVPAVAFSDPDNYNHQARRFAESVENAVWTNQFDNTANRRAHEVTTGPEIWAQTGGKVDAFTCATGTGGTLAGTALYLKQQNENIKIVLADPPGSVLYNYFTNGVLEREGTGSVTEADKKHARDGLHQTFKLLHEEGFCVGLSSGLNVQAAVEVAKQLGPGHTVATLICDSGLRYASRIFNREWLEAKDQKSDLNFFCEKRKNINNKFTQTPLIMAEEPNHRRRQLLGFGEAMVRFAPLSAAEAGVGASAALPADPTATVMLRSIGGDELNVTVAAAHLAADGDPAPQWISVLPEGPMGDVINASGAQAGVDTSLVVRVPNADAGIFTVIPEIKQKLHKIASGPCSNLPVAVALRWILTRGPNAKWLHMTGITPMISTQARLAWTQAMLAAYTHEVPVSMDFNHRPQLGSLEELWTVMAPHASRLQMLILSVRNLVDLANLEGLGAHVPSSETPLESPAWRRLQAVLRAHWRLHRLMVCYKDRDDQGLQRRWSAIADARGVHTTLKQPVFHRPKDECGGASPAFSCFMPAVFLCSLDEFELRVHESSSEVMDQDIFASRMVEVARRGDLMAALCQETMGDHSQVTRAQLQDVEASYASRAVHLDKLNSGTGNVDATLAHLKNAGVLAILRAKNPDAAIARGIELVELGCRALEVTLDTTEWRRVLQTLVEKLPANVCVGVGTVMDADVPLLPEIARLGAKFALSPIDPLGFIDACHRVGILAVPAGMTSNELWDMHRRGAKLIKLFHASMVTPKILKSMLGVSPLKAMNIAPSGGCSPDNVEEWWDAGAVCVGMGSNLAGKDINFATGTDGFEAGQKAWREHGRQAAQSMFSRVQARFPLASS</sequence>
<evidence type="ECO:0000313" key="16">
    <source>
        <dbReference type="EMBL" id="EDQ85916.1"/>
    </source>
</evidence>
<dbReference type="AlphaFoldDB" id="A9V9E5"/>
<comment type="catalytic activity">
    <reaction evidence="9">
        <text>O-succinyl-L-serine + hydrogen sulfide = L-cysteine + succinate</text>
        <dbReference type="Rhea" id="RHEA:53816"/>
        <dbReference type="ChEBI" id="CHEBI:29919"/>
        <dbReference type="ChEBI" id="CHEBI:30031"/>
        <dbReference type="ChEBI" id="CHEBI:35235"/>
        <dbReference type="ChEBI" id="CHEBI:136856"/>
    </reaction>
</comment>
<dbReference type="GO" id="GO:0005739">
    <property type="term" value="C:mitochondrion"/>
    <property type="evidence" value="ECO:0007669"/>
    <property type="project" value="UniProtKB-SubCell"/>
</dbReference>
<dbReference type="PROSITE" id="PS00901">
    <property type="entry name" value="CYS_SYNTHASE"/>
    <property type="match status" value="1"/>
</dbReference>
<evidence type="ECO:0000256" key="10">
    <source>
        <dbReference type="ARBA" id="ARBA00058228"/>
    </source>
</evidence>
<dbReference type="Gene3D" id="3.40.1190.20">
    <property type="match status" value="1"/>
</dbReference>
<dbReference type="GO" id="GO:0004124">
    <property type="term" value="F:cysteine synthase activity"/>
    <property type="evidence" value="ECO:0000318"/>
    <property type="project" value="GO_Central"/>
</dbReference>
<evidence type="ECO:0000256" key="1">
    <source>
        <dbReference type="ARBA" id="ARBA00001933"/>
    </source>
</evidence>
<protein>
    <recommendedName>
        <fullName evidence="11">Cysteine synthase 1</fullName>
    </recommendedName>
    <alternativeName>
        <fullName evidence="12">O-acetylserine (thiol)-lyase 1</fullName>
    </alternativeName>
    <alternativeName>
        <fullName evidence="13">O-acetylserine sulfhydrylase 1</fullName>
    </alternativeName>
    <alternativeName>
        <fullName evidence="14">O-succinylserine sulfhydrylase</fullName>
    </alternativeName>
</protein>
<keyword evidence="7" id="KW-0809">Transit peptide</keyword>
<dbReference type="CDD" id="cd00452">
    <property type="entry name" value="KDPG_aldolase"/>
    <property type="match status" value="1"/>
</dbReference>
<dbReference type="Pfam" id="PF01081">
    <property type="entry name" value="Aldolase"/>
    <property type="match status" value="1"/>
</dbReference>
<dbReference type="SUPFAM" id="SSF51569">
    <property type="entry name" value="Aldolase"/>
    <property type="match status" value="1"/>
</dbReference>
<gene>
    <name evidence="16" type="ORF">MONBRDRAFT_28906</name>
</gene>
<dbReference type="OMA" id="HRPKDEC"/>
<evidence type="ECO:0000256" key="9">
    <source>
        <dbReference type="ARBA" id="ARBA00050981"/>
    </source>
</evidence>
<comment type="subcellular location">
    <subcellularLocation>
        <location evidence="2">Mitochondrion</location>
    </subcellularLocation>
</comment>
<dbReference type="SUPFAM" id="SSF53686">
    <property type="entry name" value="Tryptophan synthase beta subunit-like PLP-dependent enzymes"/>
    <property type="match status" value="1"/>
</dbReference>
<dbReference type="STRING" id="81824.A9V9E5"/>
<dbReference type="RefSeq" id="XP_001749395.1">
    <property type="nucleotide sequence ID" value="XM_001749343.1"/>
</dbReference>
<evidence type="ECO:0000256" key="14">
    <source>
        <dbReference type="ARBA" id="ARBA00081847"/>
    </source>
</evidence>
<dbReference type="GO" id="GO:0016829">
    <property type="term" value="F:lyase activity"/>
    <property type="evidence" value="ECO:0007669"/>
    <property type="project" value="InterPro"/>
</dbReference>
<evidence type="ECO:0000313" key="17">
    <source>
        <dbReference type="Proteomes" id="UP000001357"/>
    </source>
</evidence>
<dbReference type="KEGG" id="mbr:MONBRDRAFT_28906"/>
<dbReference type="SUPFAM" id="SSF53613">
    <property type="entry name" value="Ribokinase-like"/>
    <property type="match status" value="1"/>
</dbReference>
<accession>A9V9E5</accession>
<dbReference type="InParanoid" id="A9V9E5"/>
<organism evidence="16 17">
    <name type="scientific">Monosiga brevicollis</name>
    <name type="common">Choanoflagellate</name>
    <dbReference type="NCBI Taxonomy" id="81824"/>
    <lineage>
        <taxon>Eukaryota</taxon>
        <taxon>Choanoflagellata</taxon>
        <taxon>Craspedida</taxon>
        <taxon>Salpingoecidae</taxon>
        <taxon>Monosiga</taxon>
    </lineage>
</organism>
<proteinExistence type="predicted"/>
<evidence type="ECO:0000256" key="7">
    <source>
        <dbReference type="ARBA" id="ARBA00022946"/>
    </source>
</evidence>
<dbReference type="Pfam" id="PF00291">
    <property type="entry name" value="PALP"/>
    <property type="match status" value="1"/>
</dbReference>
<comment type="pathway">
    <text evidence="3">Amino-acid biosynthesis; L-cysteine biosynthesis; L-cysteine from L-serine: step 2/2.</text>
</comment>
<dbReference type="InterPro" id="IPR029056">
    <property type="entry name" value="Ribokinase-like"/>
</dbReference>
<dbReference type="CDD" id="cd01561">
    <property type="entry name" value="CBS_like"/>
    <property type="match status" value="1"/>
</dbReference>
<dbReference type="Proteomes" id="UP000001357">
    <property type="component" value="Unassembled WGS sequence"/>
</dbReference>
<dbReference type="InterPro" id="IPR050214">
    <property type="entry name" value="Cys_Synth/Cystath_Beta-Synth"/>
</dbReference>
<keyword evidence="5" id="KW-0808">Transferase</keyword>
<evidence type="ECO:0000256" key="6">
    <source>
        <dbReference type="ARBA" id="ARBA00022898"/>
    </source>
</evidence>
<evidence type="ECO:0000256" key="5">
    <source>
        <dbReference type="ARBA" id="ARBA00022679"/>
    </source>
</evidence>
<dbReference type="NCBIfam" id="NF007989">
    <property type="entry name" value="PRK10717.1"/>
    <property type="match status" value="1"/>
</dbReference>
<keyword evidence="6" id="KW-0663">Pyridoxal phosphate</keyword>
<dbReference type="PANTHER" id="PTHR10314">
    <property type="entry name" value="CYSTATHIONINE BETA-SYNTHASE"/>
    <property type="match status" value="1"/>
</dbReference>
<dbReference type="InterPro" id="IPR000887">
    <property type="entry name" value="Aldlse_KDPG_KHG"/>
</dbReference>
<keyword evidence="4" id="KW-0028">Amino-acid biosynthesis</keyword>
<feature type="domain" description="Tryptophan synthase beta chain-like PALP" evidence="15">
    <location>
        <begin position="26"/>
        <end position="297"/>
    </location>
</feature>
<comment type="cofactor">
    <cofactor evidence="1">
        <name>pyridoxal 5'-phosphate</name>
        <dbReference type="ChEBI" id="CHEBI:597326"/>
    </cofactor>
</comment>
<evidence type="ECO:0000256" key="12">
    <source>
        <dbReference type="ARBA" id="ARBA00078262"/>
    </source>
</evidence>
<dbReference type="Gene3D" id="3.40.50.1100">
    <property type="match status" value="2"/>
</dbReference>
<dbReference type="InterPro" id="IPR001926">
    <property type="entry name" value="TrpB-like_PALP"/>
</dbReference>
<evidence type="ECO:0000256" key="13">
    <source>
        <dbReference type="ARBA" id="ARBA00079147"/>
    </source>
</evidence>
<dbReference type="GO" id="GO:0005737">
    <property type="term" value="C:cytoplasm"/>
    <property type="evidence" value="ECO:0000318"/>
    <property type="project" value="GO_Central"/>
</dbReference>
<evidence type="ECO:0000256" key="2">
    <source>
        <dbReference type="ARBA" id="ARBA00004173"/>
    </source>
</evidence>
<reference evidence="16 17" key="1">
    <citation type="journal article" date="2008" name="Nature">
        <title>The genome of the choanoflagellate Monosiga brevicollis and the origin of metazoans.</title>
        <authorList>
            <consortium name="JGI Sequencing"/>
            <person name="King N."/>
            <person name="Westbrook M.J."/>
            <person name="Young S.L."/>
            <person name="Kuo A."/>
            <person name="Abedin M."/>
            <person name="Chapman J."/>
            <person name="Fairclough S."/>
            <person name="Hellsten U."/>
            <person name="Isogai Y."/>
            <person name="Letunic I."/>
            <person name="Marr M."/>
            <person name="Pincus D."/>
            <person name="Putnam N."/>
            <person name="Rokas A."/>
            <person name="Wright K.J."/>
            <person name="Zuzow R."/>
            <person name="Dirks W."/>
            <person name="Good M."/>
            <person name="Goodstein D."/>
            <person name="Lemons D."/>
            <person name="Li W."/>
            <person name="Lyons J.B."/>
            <person name="Morris A."/>
            <person name="Nichols S."/>
            <person name="Richter D.J."/>
            <person name="Salamov A."/>
            <person name="Bork P."/>
            <person name="Lim W.A."/>
            <person name="Manning G."/>
            <person name="Miller W.T."/>
            <person name="McGinnis W."/>
            <person name="Shapiro H."/>
            <person name="Tjian R."/>
            <person name="Grigoriev I.V."/>
            <person name="Rokhsar D."/>
        </authorList>
    </citation>
    <scope>NUCLEOTIDE SEQUENCE [LARGE SCALE GENOMIC DNA]</scope>
    <source>
        <strain evidence="17">MX1 / ATCC 50154</strain>
    </source>
</reference>
<dbReference type="Gene3D" id="3.20.20.70">
    <property type="entry name" value="Aldolase class I"/>
    <property type="match status" value="1"/>
</dbReference>
<evidence type="ECO:0000256" key="8">
    <source>
        <dbReference type="ARBA" id="ARBA00023128"/>
    </source>
</evidence>
<dbReference type="InterPro" id="IPR036052">
    <property type="entry name" value="TrpB-like_PALP_sf"/>
</dbReference>